<dbReference type="EMBL" id="WTXG01000034">
    <property type="protein sequence ID" value="KAI0297787.1"/>
    <property type="molecule type" value="Genomic_DNA"/>
</dbReference>
<evidence type="ECO:0000313" key="2">
    <source>
        <dbReference type="Proteomes" id="UP001203297"/>
    </source>
</evidence>
<name>A0AAD4QJD1_9AGAM</name>
<comment type="caution">
    <text evidence="1">The sequence shown here is derived from an EMBL/GenBank/DDBJ whole genome shotgun (WGS) entry which is preliminary data.</text>
</comment>
<keyword evidence="2" id="KW-1185">Reference proteome</keyword>
<accession>A0AAD4QJD1</accession>
<dbReference type="AlphaFoldDB" id="A0AAD4QJD1"/>
<gene>
    <name evidence="1" type="ORF">B0F90DRAFT_1669318</name>
</gene>
<proteinExistence type="predicted"/>
<protein>
    <submittedName>
        <fullName evidence="1">Uncharacterized protein</fullName>
    </submittedName>
</protein>
<evidence type="ECO:0000313" key="1">
    <source>
        <dbReference type="EMBL" id="KAI0297787.1"/>
    </source>
</evidence>
<dbReference type="Proteomes" id="UP001203297">
    <property type="component" value="Unassembled WGS sequence"/>
</dbReference>
<sequence length="233" mass="24923">MGENQPLFVFPLQNAFLIIMSHRSYRGAHAVVDIDGDVRVVAERVGDGTGENRRPGAQIIEEVACKLRPRVGLSVATGGCNSACKDCAGSLWEGEGGDGVARRKQLRRLREALRPSPVRHEGRIGVTVRDDGPVPLGSPTLSEAHARIARTPAITPRPSVDALHAFAPPNPSPLANQSFERLATSSVDPRRRDTVVSIGDTESLIGLYVHSPGPTHTVPAACSFIHGNDESDH</sequence>
<organism evidence="1 2">
    <name type="scientific">Multifurca ochricompacta</name>
    <dbReference type="NCBI Taxonomy" id="376703"/>
    <lineage>
        <taxon>Eukaryota</taxon>
        <taxon>Fungi</taxon>
        <taxon>Dikarya</taxon>
        <taxon>Basidiomycota</taxon>
        <taxon>Agaricomycotina</taxon>
        <taxon>Agaricomycetes</taxon>
        <taxon>Russulales</taxon>
        <taxon>Russulaceae</taxon>
        <taxon>Multifurca</taxon>
    </lineage>
</organism>
<reference evidence="1" key="1">
    <citation type="journal article" date="2022" name="New Phytol.">
        <title>Evolutionary transition to the ectomycorrhizal habit in the genomes of a hyperdiverse lineage of mushroom-forming fungi.</title>
        <authorList>
            <person name="Looney B."/>
            <person name="Miyauchi S."/>
            <person name="Morin E."/>
            <person name="Drula E."/>
            <person name="Courty P.E."/>
            <person name="Kohler A."/>
            <person name="Kuo A."/>
            <person name="LaButti K."/>
            <person name="Pangilinan J."/>
            <person name="Lipzen A."/>
            <person name="Riley R."/>
            <person name="Andreopoulos W."/>
            <person name="He G."/>
            <person name="Johnson J."/>
            <person name="Nolan M."/>
            <person name="Tritt A."/>
            <person name="Barry K.W."/>
            <person name="Grigoriev I.V."/>
            <person name="Nagy L.G."/>
            <person name="Hibbett D."/>
            <person name="Henrissat B."/>
            <person name="Matheny P.B."/>
            <person name="Labbe J."/>
            <person name="Martin F.M."/>
        </authorList>
    </citation>
    <scope>NUCLEOTIDE SEQUENCE</scope>
    <source>
        <strain evidence="1">BPL690</strain>
    </source>
</reference>